<evidence type="ECO:0000313" key="4">
    <source>
        <dbReference type="Proteomes" id="UP000044841"/>
    </source>
</evidence>
<dbReference type="GO" id="GO:0005634">
    <property type="term" value="C:nucleus"/>
    <property type="evidence" value="ECO:0007669"/>
    <property type="project" value="UniProtKB-SubCell"/>
</dbReference>
<dbReference type="EMBL" id="CYGV01001505">
    <property type="protein sequence ID" value="CUA74879.1"/>
    <property type="molecule type" value="Genomic_DNA"/>
</dbReference>
<dbReference type="PANTHER" id="PTHR37534">
    <property type="entry name" value="TRANSCRIPTIONAL ACTIVATOR PROTEIN UGA3"/>
    <property type="match status" value="1"/>
</dbReference>
<reference evidence="3 4" key="1">
    <citation type="submission" date="2015-07" db="EMBL/GenBank/DDBJ databases">
        <authorList>
            <person name="Noorani M."/>
        </authorList>
    </citation>
    <scope>NUCLEOTIDE SEQUENCE [LARGE SCALE GENOMIC DNA]</scope>
    <source>
        <strain evidence="3">BBA 69670</strain>
    </source>
</reference>
<dbReference type="InterPro" id="IPR021858">
    <property type="entry name" value="Fun_TF"/>
</dbReference>
<dbReference type="Pfam" id="PF11951">
    <property type="entry name" value="Fungal_trans_2"/>
    <property type="match status" value="1"/>
</dbReference>
<evidence type="ECO:0000313" key="3">
    <source>
        <dbReference type="EMBL" id="CUA74879.1"/>
    </source>
</evidence>
<name>A0A0K6G924_9AGAM</name>
<gene>
    <name evidence="3" type="ORF">RSOLAG22IIIB_11547</name>
</gene>
<sequence length="297" mass="33318">MISNSSISYTIFRRGVPIFLQLAIKFANLWQDDSTISLSRTLHFEGYELANFVVLDTIASLAFGIPSLIRYDTTIYSADHKPQRFQFLEPVYACPIIVFMALAQVNECRVSRLMGQDNKASENMEEYETAVRNWKPRVDYGDPPSELIARLAVQESWRQAALIYLYMGMCGVDSSDSRVQSLVRQVAELASTIEAGSALEAHLFIPCLIAGVAARKEKHRMVLRKKIQVSQGTDARLLRGADFIFVLDHLWHGVAAGGNPVLWDDYVHSRFLVLSVPGNGDYMPMGEIQSNVSTYTV</sequence>
<evidence type="ECO:0000256" key="2">
    <source>
        <dbReference type="ARBA" id="ARBA00023242"/>
    </source>
</evidence>
<comment type="subcellular location">
    <subcellularLocation>
        <location evidence="1">Nucleus</location>
    </subcellularLocation>
</comment>
<keyword evidence="4" id="KW-1185">Reference proteome</keyword>
<organism evidence="3 4">
    <name type="scientific">Rhizoctonia solani</name>
    <dbReference type="NCBI Taxonomy" id="456999"/>
    <lineage>
        <taxon>Eukaryota</taxon>
        <taxon>Fungi</taxon>
        <taxon>Dikarya</taxon>
        <taxon>Basidiomycota</taxon>
        <taxon>Agaricomycotina</taxon>
        <taxon>Agaricomycetes</taxon>
        <taxon>Cantharellales</taxon>
        <taxon>Ceratobasidiaceae</taxon>
        <taxon>Rhizoctonia</taxon>
    </lineage>
</organism>
<protein>
    <submittedName>
        <fullName evidence="3">Uncharacterized protein</fullName>
    </submittedName>
</protein>
<keyword evidence="2" id="KW-0539">Nucleus</keyword>
<dbReference type="PANTHER" id="PTHR37534:SF46">
    <property type="entry name" value="ZN(II)2CYS6 TRANSCRIPTION FACTOR (EUROFUNG)"/>
    <property type="match status" value="1"/>
</dbReference>
<accession>A0A0K6G924</accession>
<dbReference type="AlphaFoldDB" id="A0A0K6G924"/>
<dbReference type="Proteomes" id="UP000044841">
    <property type="component" value="Unassembled WGS sequence"/>
</dbReference>
<proteinExistence type="predicted"/>
<evidence type="ECO:0000256" key="1">
    <source>
        <dbReference type="ARBA" id="ARBA00004123"/>
    </source>
</evidence>